<organism evidence="7 8">
    <name type="scientific">Paraburkholderia tropica</name>
    <dbReference type="NCBI Taxonomy" id="92647"/>
    <lineage>
        <taxon>Bacteria</taxon>
        <taxon>Pseudomonadati</taxon>
        <taxon>Pseudomonadota</taxon>
        <taxon>Betaproteobacteria</taxon>
        <taxon>Burkholderiales</taxon>
        <taxon>Burkholderiaceae</taxon>
        <taxon>Paraburkholderia</taxon>
    </lineage>
</organism>
<dbReference type="InterPro" id="IPR011701">
    <property type="entry name" value="MFS"/>
</dbReference>
<feature type="transmembrane region" description="Helical" evidence="6">
    <location>
        <begin position="197"/>
        <end position="218"/>
    </location>
</feature>
<sequence>MILDKKPLIGLGGVIVAAMSAEFNDQVGSAAMIDVRGALGIGHDPGIWIESLYLSGMVIGMALSPCWSAAVTLKRMVLFAIALNCVATALLPLAPNEACFYALRAVEGFAHGLTIPLLMTTALKYLTPNIRLWGLACYALTATFFPNLSAAVSALWTDVVGWQFVFFEAIPLCTIAALCVWYGMPQDPPHYERLRQYDWPGTLLVIVGLGALTTMLQHGSRLDWFQSKFICTLALISAIALPLLVVNECRQTIPLFRPQLLKRRNFAYGVFTLFCFVIVAMSSSTVPSEYLADVQGFRPMQIWTVMAEVAALQLIFLPLVVHLLDIEWIDARWINGLGLLCLITACIGSSQLDSTWSREQFYLWQAVSGFGQACVVLSLLMMATNALVPQEGPFASSLVNMPRGLSEVIGACLLTLMARFRGQLHATRLLESAGTHRFSTVQANGGLDPQHLPPLLADGAQRGADSLAGFAHAIDVQRAVMVVSDDYLLLAGVATLIFVVLLVLPERTHPPRIALLKK</sequence>
<dbReference type="Pfam" id="PF07690">
    <property type="entry name" value="MFS_1"/>
    <property type="match status" value="1"/>
</dbReference>
<keyword evidence="4 6" id="KW-1133">Transmembrane helix</keyword>
<gene>
    <name evidence="7" type="ORF">SAMN05216550_10653</name>
</gene>
<feature type="transmembrane region" description="Helical" evidence="6">
    <location>
        <begin position="132"/>
        <end position="156"/>
    </location>
</feature>
<evidence type="ECO:0000313" key="8">
    <source>
        <dbReference type="Proteomes" id="UP000183529"/>
    </source>
</evidence>
<keyword evidence="3 6" id="KW-0812">Transmembrane</keyword>
<evidence type="ECO:0000256" key="5">
    <source>
        <dbReference type="ARBA" id="ARBA00023136"/>
    </source>
</evidence>
<reference evidence="7 8" key="1">
    <citation type="submission" date="2016-10" db="EMBL/GenBank/DDBJ databases">
        <authorList>
            <person name="Varghese N."/>
            <person name="Submissions S."/>
        </authorList>
    </citation>
    <scope>NUCLEOTIDE SEQUENCE [LARGE SCALE GENOMIC DNA]</scope>
    <source>
        <strain evidence="7 8">LMG 22274</strain>
    </source>
</reference>
<evidence type="ECO:0000256" key="1">
    <source>
        <dbReference type="ARBA" id="ARBA00004141"/>
    </source>
</evidence>
<dbReference type="EMBL" id="FNZM01000006">
    <property type="protein sequence ID" value="SEJ57733.1"/>
    <property type="molecule type" value="Genomic_DNA"/>
</dbReference>
<dbReference type="AlphaFoldDB" id="A0AAQ1JTU1"/>
<keyword evidence="2" id="KW-0813">Transport</keyword>
<accession>A0AAQ1JTU1</accession>
<dbReference type="PANTHER" id="PTHR42718">
    <property type="entry name" value="MAJOR FACILITATOR SUPERFAMILY MULTIDRUG TRANSPORTER MFSC"/>
    <property type="match status" value="1"/>
</dbReference>
<evidence type="ECO:0000256" key="6">
    <source>
        <dbReference type="SAM" id="Phobius"/>
    </source>
</evidence>
<keyword evidence="5 6" id="KW-0472">Membrane</keyword>
<evidence type="ECO:0000256" key="4">
    <source>
        <dbReference type="ARBA" id="ARBA00022989"/>
    </source>
</evidence>
<dbReference type="GO" id="GO:0016020">
    <property type="term" value="C:membrane"/>
    <property type="evidence" value="ECO:0007669"/>
    <property type="project" value="UniProtKB-SubCell"/>
</dbReference>
<comment type="caution">
    <text evidence="7">The sequence shown here is derived from an EMBL/GenBank/DDBJ whole genome shotgun (WGS) entry which is preliminary data.</text>
</comment>
<name>A0AAQ1JTU1_9BURK</name>
<protein>
    <submittedName>
        <fullName evidence="7">MFS transporter, DHA2 family, multidrug resistance protein</fullName>
    </submittedName>
</protein>
<feature type="transmembrane region" description="Helical" evidence="6">
    <location>
        <begin position="76"/>
        <end position="94"/>
    </location>
</feature>
<comment type="subcellular location">
    <subcellularLocation>
        <location evidence="1">Membrane</location>
        <topology evidence="1">Multi-pass membrane protein</topology>
    </subcellularLocation>
</comment>
<feature type="transmembrane region" description="Helical" evidence="6">
    <location>
        <begin position="162"/>
        <end position="185"/>
    </location>
</feature>
<dbReference type="PANTHER" id="PTHR42718:SF9">
    <property type="entry name" value="MAJOR FACILITATOR SUPERFAMILY MULTIDRUG TRANSPORTER MFSC"/>
    <property type="match status" value="1"/>
</dbReference>
<evidence type="ECO:0000313" key="7">
    <source>
        <dbReference type="EMBL" id="SEJ57733.1"/>
    </source>
</evidence>
<dbReference type="GO" id="GO:0022857">
    <property type="term" value="F:transmembrane transporter activity"/>
    <property type="evidence" value="ECO:0007669"/>
    <property type="project" value="InterPro"/>
</dbReference>
<feature type="transmembrane region" description="Helical" evidence="6">
    <location>
        <begin position="362"/>
        <end position="383"/>
    </location>
</feature>
<proteinExistence type="predicted"/>
<dbReference type="SUPFAM" id="SSF103473">
    <property type="entry name" value="MFS general substrate transporter"/>
    <property type="match status" value="1"/>
</dbReference>
<feature type="transmembrane region" description="Helical" evidence="6">
    <location>
        <begin position="302"/>
        <end position="321"/>
    </location>
</feature>
<feature type="transmembrane region" description="Helical" evidence="6">
    <location>
        <begin position="224"/>
        <end position="246"/>
    </location>
</feature>
<feature type="transmembrane region" description="Helical" evidence="6">
    <location>
        <begin position="266"/>
        <end position="282"/>
    </location>
</feature>
<evidence type="ECO:0000256" key="2">
    <source>
        <dbReference type="ARBA" id="ARBA00022448"/>
    </source>
</evidence>
<feature type="transmembrane region" description="Helical" evidence="6">
    <location>
        <begin position="333"/>
        <end position="350"/>
    </location>
</feature>
<dbReference type="Proteomes" id="UP000183529">
    <property type="component" value="Unassembled WGS sequence"/>
</dbReference>
<feature type="transmembrane region" description="Helical" evidence="6">
    <location>
        <begin position="100"/>
        <end position="120"/>
    </location>
</feature>
<dbReference type="InterPro" id="IPR036259">
    <property type="entry name" value="MFS_trans_sf"/>
</dbReference>
<evidence type="ECO:0000256" key="3">
    <source>
        <dbReference type="ARBA" id="ARBA00022692"/>
    </source>
</evidence>
<dbReference type="Gene3D" id="1.20.1250.20">
    <property type="entry name" value="MFS general substrate transporter like domains"/>
    <property type="match status" value="2"/>
</dbReference>
<feature type="transmembrane region" description="Helical" evidence="6">
    <location>
        <begin position="487"/>
        <end position="504"/>
    </location>
</feature>
<feature type="transmembrane region" description="Helical" evidence="6">
    <location>
        <begin position="46"/>
        <end position="64"/>
    </location>
</feature>